<protein>
    <submittedName>
        <fullName evidence="2">Uncharacterized protein</fullName>
    </submittedName>
</protein>
<evidence type="ECO:0000313" key="3">
    <source>
        <dbReference type="Proteomes" id="UP000427842"/>
    </source>
</evidence>
<sequence length="420" mass="43974">MGRVISDPTNANVQGYAAFMSRLTPGASKQINTIASQVMALPTKEQRVEALKAAYTAHMGQEATNRVFGAPTMVDDGQTIQSGTQGSPMDGAAFSPASGVQKQVSPESDAALVPVWTRDPNNPDGGMVQTMTTAGSLRGGGGSGFTGRQRIDTAGGSYGSGNASSNGGDGGLPASGPASARGAPSGPVSQMPLASLPVGYEENVKTGQQVRNSLAAQQNDVTQNIATLRNMDALLGSVPKDARSRALKDIANNLNKFGLGGQDANRYATIAQEIDKAGTALRQQMMEGGGVPHTNAGLDDLGHVTPSMEMTPAAARALTNETLTRALHQQGRQKIAASQSDPTKVMSALADYDQAFDPRFATIQRLGPDEGREYARTHIPDQAQYAASVRRMAQAQRDQGYDYGLTPTQINRILGTQNGR</sequence>
<dbReference type="EMBL" id="QYAZ01000002">
    <property type="protein sequence ID" value="KAB8122456.1"/>
    <property type="molecule type" value="Genomic_DNA"/>
</dbReference>
<name>A0ABQ6VR81_9PROT</name>
<evidence type="ECO:0000313" key="2">
    <source>
        <dbReference type="EMBL" id="KAB8122456.1"/>
    </source>
</evidence>
<organism evidence="2 3">
    <name type="scientific">Komagataeibacter medellinensis</name>
    <dbReference type="NCBI Taxonomy" id="1177712"/>
    <lineage>
        <taxon>Bacteria</taxon>
        <taxon>Pseudomonadati</taxon>
        <taxon>Pseudomonadota</taxon>
        <taxon>Alphaproteobacteria</taxon>
        <taxon>Acetobacterales</taxon>
        <taxon>Acetobacteraceae</taxon>
        <taxon>Komagataeibacter</taxon>
    </lineage>
</organism>
<keyword evidence="3" id="KW-1185">Reference proteome</keyword>
<dbReference type="Proteomes" id="UP000427842">
    <property type="component" value="Unassembled WGS sequence"/>
</dbReference>
<accession>A0ABQ6VR81</accession>
<feature type="compositionally biased region" description="Low complexity" evidence="1">
    <location>
        <begin position="174"/>
        <end position="187"/>
    </location>
</feature>
<evidence type="ECO:0000256" key="1">
    <source>
        <dbReference type="SAM" id="MobiDB-lite"/>
    </source>
</evidence>
<comment type="caution">
    <text evidence="2">The sequence shown here is derived from an EMBL/GenBank/DDBJ whole genome shotgun (WGS) entry which is preliminary data.</text>
</comment>
<feature type="region of interest" description="Disordered" evidence="1">
    <location>
        <begin position="135"/>
        <end position="193"/>
    </location>
</feature>
<proteinExistence type="predicted"/>
<gene>
    <name evidence="2" type="ORF">D3W54_14795</name>
</gene>
<reference evidence="2 3" key="1">
    <citation type="submission" date="2018-09" db="EMBL/GenBank/DDBJ databases">
        <title>Genome sequence and characterization of the bcs clusters for the production of nanocellulose from the low pH resistant strain Komagataeibacter medellinensis ID13488.</title>
        <authorList>
            <person name="Hernandez-Arriaga A.M."/>
            <person name="Del Cerro C."/>
            <person name="Urbina L."/>
            <person name="Eceiza A."/>
            <person name="Retegi A."/>
            <person name="Prieto M.A."/>
        </authorList>
    </citation>
    <scope>NUCLEOTIDE SEQUENCE [LARGE SCALE GENOMIC DNA]</scope>
    <source>
        <strain evidence="2 3">ID13488</strain>
    </source>
</reference>